<proteinExistence type="predicted"/>
<evidence type="ECO:0000256" key="2">
    <source>
        <dbReference type="ARBA" id="ARBA00022692"/>
    </source>
</evidence>
<dbReference type="GO" id="GO:0016020">
    <property type="term" value="C:membrane"/>
    <property type="evidence" value="ECO:0007669"/>
    <property type="project" value="UniProtKB-SubCell"/>
</dbReference>
<comment type="caution">
    <text evidence="5">The sequence shown here is derived from an EMBL/GenBank/DDBJ whole genome shotgun (WGS) entry which is preliminary data.</text>
</comment>
<dbReference type="EMBL" id="AZIL01000225">
    <property type="protein sequence ID" value="EWM28947.1"/>
    <property type="molecule type" value="Genomic_DNA"/>
</dbReference>
<dbReference type="GO" id="GO:0008521">
    <property type="term" value="F:acetyl-CoA transmembrane transporter activity"/>
    <property type="evidence" value="ECO:0007669"/>
    <property type="project" value="InterPro"/>
</dbReference>
<evidence type="ECO:0000313" key="6">
    <source>
        <dbReference type="Proteomes" id="UP000019335"/>
    </source>
</evidence>
<dbReference type="GO" id="GO:0035348">
    <property type="term" value="P:acetyl-CoA transmembrane transport"/>
    <property type="evidence" value="ECO:0007669"/>
    <property type="project" value="InterPro"/>
</dbReference>
<accession>W7TRZ9</accession>
<dbReference type="PANTHER" id="PTHR12778">
    <property type="entry name" value="SOLUTE CARRIER FAMILY 33 ACETYL-COA TRANSPORTER -RELATED"/>
    <property type="match status" value="1"/>
</dbReference>
<dbReference type="Pfam" id="PF13000">
    <property type="entry name" value="Acatn"/>
    <property type="match status" value="1"/>
</dbReference>
<dbReference type="InterPro" id="IPR004752">
    <property type="entry name" value="AmpG_permease/AT-1"/>
</dbReference>
<keyword evidence="4" id="KW-0472">Membrane</keyword>
<comment type="subcellular location">
    <subcellularLocation>
        <location evidence="1">Membrane</location>
        <topology evidence="1">Multi-pass membrane protein</topology>
    </subcellularLocation>
</comment>
<evidence type="ECO:0000256" key="3">
    <source>
        <dbReference type="ARBA" id="ARBA00022989"/>
    </source>
</evidence>
<protein>
    <submittedName>
        <fullName evidence="5">Acetyl-coenzyme a transporter 1</fullName>
    </submittedName>
</protein>
<evidence type="ECO:0000256" key="1">
    <source>
        <dbReference type="ARBA" id="ARBA00004141"/>
    </source>
</evidence>
<dbReference type="Proteomes" id="UP000019335">
    <property type="component" value="Chromosome 3"/>
</dbReference>
<name>W7TRZ9_9STRA</name>
<organism evidence="5 6">
    <name type="scientific">Nannochloropsis gaditana</name>
    <dbReference type="NCBI Taxonomy" id="72520"/>
    <lineage>
        <taxon>Eukaryota</taxon>
        <taxon>Sar</taxon>
        <taxon>Stramenopiles</taxon>
        <taxon>Ochrophyta</taxon>
        <taxon>Eustigmatophyceae</taxon>
        <taxon>Eustigmatales</taxon>
        <taxon>Monodopsidaceae</taxon>
        <taxon>Nannochloropsis</taxon>
    </lineage>
</organism>
<reference evidence="5 6" key="1">
    <citation type="journal article" date="2014" name="Mol. Plant">
        <title>Chromosome Scale Genome Assembly and Transcriptome Profiling of Nannochloropsis gaditana in Nitrogen Depletion.</title>
        <authorList>
            <person name="Corteggiani Carpinelli E."/>
            <person name="Telatin A."/>
            <person name="Vitulo N."/>
            <person name="Forcato C."/>
            <person name="D'Angelo M."/>
            <person name="Schiavon R."/>
            <person name="Vezzi A."/>
            <person name="Giacometti G.M."/>
            <person name="Morosinotto T."/>
            <person name="Valle G."/>
        </authorList>
    </citation>
    <scope>NUCLEOTIDE SEQUENCE [LARGE SCALE GENOMIC DNA]</scope>
    <source>
        <strain evidence="5 6">B-31</strain>
    </source>
</reference>
<dbReference type="InterPro" id="IPR024371">
    <property type="entry name" value="AcetylCoA_trans_1-like"/>
</dbReference>
<evidence type="ECO:0000313" key="5">
    <source>
        <dbReference type="EMBL" id="EWM28947.1"/>
    </source>
</evidence>
<sequence length="70" mass="7533">MATQDIAVDGWALTMLSRENVGLASTCNTIGQTLGYFLAHVGFLALNSAETCNRFLRRESLDQGGSKPGR</sequence>
<dbReference type="OrthoDB" id="6415790at2759"/>
<keyword evidence="3" id="KW-1133">Transmembrane helix</keyword>
<dbReference type="PANTHER" id="PTHR12778:SF9">
    <property type="entry name" value="ACETYL-COENZYME A TRANSPORTER 1"/>
    <property type="match status" value="1"/>
</dbReference>
<gene>
    <name evidence="5" type="ORF">Naga_102884g1</name>
</gene>
<evidence type="ECO:0000256" key="4">
    <source>
        <dbReference type="ARBA" id="ARBA00023136"/>
    </source>
</evidence>
<dbReference type="AlphaFoldDB" id="W7TRZ9"/>
<keyword evidence="2" id="KW-0812">Transmembrane</keyword>
<keyword evidence="6" id="KW-1185">Reference proteome</keyword>